<dbReference type="GeneID" id="28340421"/>
<evidence type="ECO:0000256" key="3">
    <source>
        <dbReference type="ARBA" id="ARBA00029582"/>
    </source>
</evidence>
<proteinExistence type="predicted"/>
<evidence type="ECO:0000313" key="5">
    <source>
        <dbReference type="EMBL" id="ANS71178.1"/>
    </source>
</evidence>
<organism evidence="5 6">
    <name type="scientific">Pteropox virus</name>
    <dbReference type="NCBI Taxonomy" id="1873698"/>
    <lineage>
        <taxon>Viruses</taxon>
        <taxon>Varidnaviria</taxon>
        <taxon>Bamfordvirae</taxon>
        <taxon>Nucleocytoviricota</taxon>
        <taxon>Pokkesviricetes</taxon>
        <taxon>Chitovirales</taxon>
        <taxon>Poxviridae</taxon>
        <taxon>Chordopoxvirinae</taxon>
        <taxon>Pteropopoxvirus</taxon>
        <taxon>Pteropopoxvirus pteropox</taxon>
    </lineage>
</organism>
<dbReference type="RefSeq" id="YP_009268809.1">
    <property type="nucleotide sequence ID" value="NC_030656.1"/>
</dbReference>
<dbReference type="Pfam" id="PF03295">
    <property type="entry name" value="Pox_TAA1"/>
    <property type="match status" value="1"/>
</dbReference>
<dbReference type="EMBL" id="KU980965">
    <property type="protein sequence ID" value="ANS71178.1"/>
    <property type="molecule type" value="Genomic_DNA"/>
</dbReference>
<dbReference type="InterPro" id="IPR004975">
    <property type="entry name" value="Poxvirus_VLTF2"/>
</dbReference>
<evidence type="ECO:0000256" key="1">
    <source>
        <dbReference type="ARBA" id="ARBA00003347"/>
    </source>
</evidence>
<accession>A0A1B1MRG8</accession>
<reference evidence="5 6" key="1">
    <citation type="journal article" date="2016" name="J. Gen. Virol.">
        <title>Genomic characterization of a novel poxvirus from a flying fox: evidence for a new genus?</title>
        <authorList>
            <person name="O'Dea M.A."/>
            <person name="Tu S.L."/>
            <person name="Pang S."/>
            <person name="De Ridder T."/>
            <person name="Jackson B."/>
            <person name="Upton C."/>
        </authorList>
    </citation>
    <scope>NUCLEOTIDE SEQUENCE [LARGE SCALE GENOMIC DNA]</scope>
    <source>
        <strain evidence="5 6">Australia</strain>
    </source>
</reference>
<feature type="domain" description="MYM-type" evidence="4">
    <location>
        <begin position="46"/>
        <end position="86"/>
    </location>
</feature>
<keyword evidence="6" id="KW-1185">Reference proteome</keyword>
<dbReference type="GO" id="GO:0008270">
    <property type="term" value="F:zinc ion binding"/>
    <property type="evidence" value="ECO:0007669"/>
    <property type="project" value="InterPro"/>
</dbReference>
<evidence type="ECO:0000259" key="4">
    <source>
        <dbReference type="Pfam" id="PF06467"/>
    </source>
</evidence>
<evidence type="ECO:0000313" key="6">
    <source>
        <dbReference type="Proteomes" id="UP000203626"/>
    </source>
</evidence>
<dbReference type="KEGG" id="vg:28340421"/>
<gene>
    <name evidence="5" type="ORF">PTPV-Aus-094</name>
</gene>
<dbReference type="OrthoDB" id="14652at10239"/>
<dbReference type="Pfam" id="PF06467">
    <property type="entry name" value="zf-FCS"/>
    <property type="match status" value="1"/>
</dbReference>
<dbReference type="InterPro" id="IPR010507">
    <property type="entry name" value="Znf_MYM"/>
</dbReference>
<evidence type="ECO:0000256" key="2">
    <source>
        <dbReference type="ARBA" id="ARBA00021728"/>
    </source>
</evidence>
<sequence length="150" mass="17125">MAKRVSLPNVVINAPKAAIKSTYKESLGCVLPSYYKTLNDSILSLNTKSDCCWFCNQQLDGKYLSIETLMNSFVGYFCSRICRDSFACMVKTHIALREEPKISLLPLTCYKDPEKVIKIINECKEEEGLYGNCFFNEKTNTIQMSLRSLY</sequence>
<protein>
    <recommendedName>
        <fullName evidence="2">Viral late gene transcription factor 2</fullName>
    </recommendedName>
    <alternativeName>
        <fullName evidence="3">Trans-activator protein A1</fullName>
    </alternativeName>
</protein>
<name>A0A1B1MRG8_9POXV</name>
<dbReference type="Proteomes" id="UP000203626">
    <property type="component" value="Segment"/>
</dbReference>
<comment type="function">
    <text evidence="1">Acts with RNA polymerase to initiate transcription from late gene promoters.</text>
</comment>